<name>A0A221MB83_9BACI</name>
<dbReference type="InterPro" id="IPR038218">
    <property type="entry name" value="YuzD-like_sp"/>
</dbReference>
<dbReference type="InterPro" id="IPR009190">
    <property type="entry name" value="DUF1462"/>
</dbReference>
<dbReference type="EMBL" id="CP022437">
    <property type="protein sequence ID" value="ASN04879.1"/>
    <property type="molecule type" value="Genomic_DNA"/>
</dbReference>
<accession>A0A221MB83</accession>
<organism evidence="1 2">
    <name type="scientific">Virgibacillus necropolis</name>
    <dbReference type="NCBI Taxonomy" id="163877"/>
    <lineage>
        <taxon>Bacteria</taxon>
        <taxon>Bacillati</taxon>
        <taxon>Bacillota</taxon>
        <taxon>Bacilli</taxon>
        <taxon>Bacillales</taxon>
        <taxon>Bacillaceae</taxon>
        <taxon>Virgibacillus</taxon>
    </lineage>
</organism>
<protein>
    <submittedName>
        <fullName evidence="1">Disulfide oxidoreductase</fullName>
    </submittedName>
</protein>
<dbReference type="Pfam" id="PF07315">
    <property type="entry name" value="DUF1462"/>
    <property type="match status" value="1"/>
</dbReference>
<dbReference type="OrthoDB" id="2389679at2"/>
<dbReference type="AlphaFoldDB" id="A0A221MB83"/>
<evidence type="ECO:0000313" key="2">
    <source>
        <dbReference type="Proteomes" id="UP000204391"/>
    </source>
</evidence>
<dbReference type="PIRSF" id="PIRSF010603">
    <property type="entry name" value="UCP010603"/>
    <property type="match status" value="1"/>
</dbReference>
<reference evidence="1 2" key="1">
    <citation type="journal article" date="2003" name="Int. J. Syst. Evol. Microbiol.">
        <title>Virgibacillus carmonensis sp. nov., Virgibacillus necropolis sp. nov. and Virgibacillus picturae sp. nov., three novel species isolated from deteriorated mural paintings, transfer of the species of the genus salibacillus to Virgibacillus, as Virgibacillus marismortui comb. nov. and Virgibacillus salexigens comb. nov., and emended description of the genus Virgibacillus.</title>
        <authorList>
            <person name="Heyrman J."/>
            <person name="Logan N.A."/>
            <person name="Busse H.J."/>
            <person name="Balcaen A."/>
            <person name="Lebbe L."/>
            <person name="Rodriguez-Diaz M."/>
            <person name="Swings J."/>
            <person name="De Vos P."/>
        </authorList>
    </citation>
    <scope>NUCLEOTIDE SEQUENCE [LARGE SCALE GENOMIC DNA]</scope>
    <source>
        <strain evidence="1 2">LMG 19488</strain>
    </source>
</reference>
<dbReference type="SUPFAM" id="SSF52833">
    <property type="entry name" value="Thioredoxin-like"/>
    <property type="match status" value="1"/>
</dbReference>
<dbReference type="RefSeq" id="WP_089531730.1">
    <property type="nucleotide sequence ID" value="NZ_CP022437.1"/>
</dbReference>
<gene>
    <name evidence="1" type="ORF">CFK40_07555</name>
</gene>
<dbReference type="Proteomes" id="UP000204391">
    <property type="component" value="Chromosome"/>
</dbReference>
<keyword evidence="2" id="KW-1185">Reference proteome</keyword>
<dbReference type="Gene3D" id="3.40.30.30">
    <property type="entry name" value="Hypothetical protein sa0798"/>
    <property type="match status" value="1"/>
</dbReference>
<proteinExistence type="predicted"/>
<dbReference type="KEGG" id="vne:CFK40_07555"/>
<sequence>MGNEKVVITVYGAEQICASCVGAPGSKDTYEWLQAAVGRKYIDGDVDYTYININESQTKEKHAEFVERIFAEDLFYPIIFVNEEMVAEGIPRLKTIYQALDKHEVPLQS</sequence>
<dbReference type="InterPro" id="IPR036249">
    <property type="entry name" value="Thioredoxin-like_sf"/>
</dbReference>
<evidence type="ECO:0000313" key="1">
    <source>
        <dbReference type="EMBL" id="ASN04879.1"/>
    </source>
</evidence>